<evidence type="ECO:0000259" key="2">
    <source>
        <dbReference type="Pfam" id="PF04127"/>
    </source>
</evidence>
<reference evidence="4" key="2">
    <citation type="submission" date="2012-11" db="EMBL/GenBank/DDBJ databases">
        <authorList>
            <person name="Kuo A."/>
            <person name="Curtis B.A."/>
            <person name="Tanifuji G."/>
            <person name="Burki F."/>
            <person name="Gruber A."/>
            <person name="Irimia M."/>
            <person name="Maruyama S."/>
            <person name="Arias M.C."/>
            <person name="Ball S.G."/>
            <person name="Gile G.H."/>
            <person name="Hirakawa Y."/>
            <person name="Hopkins J.F."/>
            <person name="Rensing S.A."/>
            <person name="Schmutz J."/>
            <person name="Symeonidi A."/>
            <person name="Elias M."/>
            <person name="Eveleigh R.J."/>
            <person name="Herman E.K."/>
            <person name="Klute M.J."/>
            <person name="Nakayama T."/>
            <person name="Obornik M."/>
            <person name="Reyes-Prieto A."/>
            <person name="Armbrust E.V."/>
            <person name="Aves S.J."/>
            <person name="Beiko R.G."/>
            <person name="Coutinho P."/>
            <person name="Dacks J.B."/>
            <person name="Durnford D.G."/>
            <person name="Fast N.M."/>
            <person name="Green B.R."/>
            <person name="Grisdale C."/>
            <person name="Hempe F."/>
            <person name="Henrissat B."/>
            <person name="Hoppner M.P."/>
            <person name="Ishida K.-I."/>
            <person name="Kim E."/>
            <person name="Koreny L."/>
            <person name="Kroth P.G."/>
            <person name="Liu Y."/>
            <person name="Malik S.-B."/>
            <person name="Maier U.G."/>
            <person name="McRose D."/>
            <person name="Mock T."/>
            <person name="Neilson J.A."/>
            <person name="Onodera N.T."/>
            <person name="Poole A.M."/>
            <person name="Pritham E.J."/>
            <person name="Richards T.A."/>
            <person name="Rocap G."/>
            <person name="Roy S.W."/>
            <person name="Sarai C."/>
            <person name="Schaack S."/>
            <person name="Shirato S."/>
            <person name="Slamovits C.H."/>
            <person name="Spencer D.F."/>
            <person name="Suzuki S."/>
            <person name="Worden A.Z."/>
            <person name="Zauner S."/>
            <person name="Barry K."/>
            <person name="Bell C."/>
            <person name="Bharti A.K."/>
            <person name="Crow J.A."/>
            <person name="Grimwood J."/>
            <person name="Kramer R."/>
            <person name="Lindquist E."/>
            <person name="Lucas S."/>
            <person name="Salamov A."/>
            <person name="McFadden G.I."/>
            <person name="Lane C.E."/>
            <person name="Keeling P.J."/>
            <person name="Gray M.W."/>
            <person name="Grigoriev I.V."/>
            <person name="Archibald J.M."/>
        </authorList>
    </citation>
    <scope>NUCLEOTIDE SEQUENCE</scope>
    <source>
        <strain evidence="4">CCMP2712</strain>
    </source>
</reference>
<dbReference type="AlphaFoldDB" id="A0A0C3TVH4"/>
<name>A0A0C3TVH4_GUITC</name>
<comment type="similarity">
    <text evidence="1">Belongs to the PPC synthetase family.</text>
</comment>
<dbReference type="GO" id="GO:0003824">
    <property type="term" value="F:catalytic activity"/>
    <property type="evidence" value="ECO:0007669"/>
    <property type="project" value="UniProtKB-ARBA"/>
</dbReference>
<dbReference type="Proteomes" id="UP000011087">
    <property type="component" value="Unassembled WGS sequence"/>
</dbReference>
<dbReference type="Gene3D" id="3.40.50.10300">
    <property type="entry name" value="CoaB-like"/>
    <property type="match status" value="1"/>
</dbReference>
<evidence type="ECO:0000313" key="3">
    <source>
        <dbReference type="EnsemblProtists" id="EKX47912"/>
    </source>
</evidence>
<keyword evidence="4" id="KW-1185">Reference proteome</keyword>
<dbReference type="EnsemblProtists" id="EKX47912">
    <property type="protein sequence ID" value="EKX47912"/>
    <property type="gene ID" value="GUITHDRAFT_69144"/>
</dbReference>
<reference evidence="3" key="3">
    <citation type="submission" date="2015-06" db="UniProtKB">
        <authorList>
            <consortium name="EnsemblProtists"/>
        </authorList>
    </citation>
    <scope>IDENTIFICATION</scope>
</reference>
<sequence length="222" mass="24763">MNLVLITSGGTTVPLEKNTVRFLDNFSTGSRGSISAEYFLEQGYAVVFMHREVSDCPYACSPRLIPLNSYLCRLFNLYRKADEEGTLLQLGFTSVHEYLFMLKHVCQALQPAGERAMIYLAAAVSDYFIPDHLMEEHKIQSGSDNLNICLTPTPKCLSLLKKTWCPRAVVVSFKLETDESILMKKATGAIEKYKVDCVVANILKKRFDEVCLAVATCVNDGG</sequence>
<dbReference type="Pfam" id="PF04127">
    <property type="entry name" value="DFP"/>
    <property type="match status" value="1"/>
</dbReference>
<protein>
    <recommendedName>
        <fullName evidence="2">DNA/pantothenate metabolism flavoprotein C-terminal domain-containing protein</fullName>
    </recommendedName>
</protein>
<dbReference type="GO" id="GO:0015937">
    <property type="term" value="P:coenzyme A biosynthetic process"/>
    <property type="evidence" value="ECO:0007669"/>
    <property type="project" value="UniProtKB-ARBA"/>
</dbReference>
<dbReference type="SUPFAM" id="SSF102645">
    <property type="entry name" value="CoaB-like"/>
    <property type="match status" value="1"/>
</dbReference>
<dbReference type="InterPro" id="IPR035929">
    <property type="entry name" value="CoaB-like_sf"/>
</dbReference>
<evidence type="ECO:0000256" key="1">
    <source>
        <dbReference type="ARBA" id="ARBA00005703"/>
    </source>
</evidence>
<feature type="domain" description="DNA/pantothenate metabolism flavoprotein C-terminal" evidence="2">
    <location>
        <begin position="112"/>
        <end position="205"/>
    </location>
</feature>
<evidence type="ECO:0000313" key="4">
    <source>
        <dbReference type="Proteomes" id="UP000011087"/>
    </source>
</evidence>
<reference evidence="4" key="1">
    <citation type="journal article" date="2012" name="Nature">
        <title>Algal genomes reveal evolutionary mosaicism and the fate of nucleomorphs.</title>
        <authorList>
            <consortium name="DOE Joint Genome Institute"/>
            <person name="Curtis B.A."/>
            <person name="Tanifuji G."/>
            <person name="Burki F."/>
            <person name="Gruber A."/>
            <person name="Irimia M."/>
            <person name="Maruyama S."/>
            <person name="Arias M.C."/>
            <person name="Ball S.G."/>
            <person name="Gile G.H."/>
            <person name="Hirakawa Y."/>
            <person name="Hopkins J.F."/>
            <person name="Kuo A."/>
            <person name="Rensing S.A."/>
            <person name="Schmutz J."/>
            <person name="Symeonidi A."/>
            <person name="Elias M."/>
            <person name="Eveleigh R.J."/>
            <person name="Herman E.K."/>
            <person name="Klute M.J."/>
            <person name="Nakayama T."/>
            <person name="Obornik M."/>
            <person name="Reyes-Prieto A."/>
            <person name="Armbrust E.V."/>
            <person name="Aves S.J."/>
            <person name="Beiko R.G."/>
            <person name="Coutinho P."/>
            <person name="Dacks J.B."/>
            <person name="Durnford D.G."/>
            <person name="Fast N.M."/>
            <person name="Green B.R."/>
            <person name="Grisdale C.J."/>
            <person name="Hempel F."/>
            <person name="Henrissat B."/>
            <person name="Hoppner M.P."/>
            <person name="Ishida K."/>
            <person name="Kim E."/>
            <person name="Koreny L."/>
            <person name="Kroth P.G."/>
            <person name="Liu Y."/>
            <person name="Malik S.B."/>
            <person name="Maier U.G."/>
            <person name="McRose D."/>
            <person name="Mock T."/>
            <person name="Neilson J.A."/>
            <person name="Onodera N.T."/>
            <person name="Poole A.M."/>
            <person name="Pritham E.J."/>
            <person name="Richards T.A."/>
            <person name="Rocap G."/>
            <person name="Roy S.W."/>
            <person name="Sarai C."/>
            <person name="Schaack S."/>
            <person name="Shirato S."/>
            <person name="Slamovits C.H."/>
            <person name="Spencer D.F."/>
            <person name="Suzuki S."/>
            <person name="Worden A.Z."/>
            <person name="Zauner S."/>
            <person name="Barry K."/>
            <person name="Bell C."/>
            <person name="Bharti A.K."/>
            <person name="Crow J.A."/>
            <person name="Grimwood J."/>
            <person name="Kramer R."/>
            <person name="Lindquist E."/>
            <person name="Lucas S."/>
            <person name="Salamov A."/>
            <person name="McFadden G.I."/>
            <person name="Lane C.E."/>
            <person name="Keeling P.J."/>
            <person name="Gray M.W."/>
            <person name="Grigoriev I.V."/>
            <person name="Archibald J.M."/>
        </authorList>
    </citation>
    <scope>NUCLEOTIDE SEQUENCE</scope>
    <source>
        <strain evidence="4">CCMP2712</strain>
    </source>
</reference>
<dbReference type="InterPro" id="IPR007085">
    <property type="entry name" value="DNA/pantothenate-metab_flavo_C"/>
</dbReference>
<proteinExistence type="inferred from homology"/>
<dbReference type="OMA" id="NTIRRCN"/>
<organism evidence="3 4">
    <name type="scientific">Guillardia theta (strain CCMP2712)</name>
    <name type="common">Cryptophyte</name>
    <dbReference type="NCBI Taxonomy" id="905079"/>
    <lineage>
        <taxon>Eukaryota</taxon>
        <taxon>Cryptophyceae</taxon>
        <taxon>Pyrenomonadales</taxon>
        <taxon>Geminigeraceae</taxon>
        <taxon>Guillardia</taxon>
    </lineage>
</organism>
<accession>A0A0C3TVH4</accession>
<dbReference type="PANTHER" id="PTHR12290">
    <property type="entry name" value="CORNICHON-RELATED"/>
    <property type="match status" value="1"/>
</dbReference>